<evidence type="ECO:0000256" key="1">
    <source>
        <dbReference type="SAM" id="Phobius"/>
    </source>
</evidence>
<keyword evidence="1" id="KW-0472">Membrane</keyword>
<gene>
    <name evidence="2" type="ORF">MED297_19272</name>
</gene>
<feature type="transmembrane region" description="Helical" evidence="1">
    <location>
        <begin position="20"/>
        <end position="37"/>
    </location>
</feature>
<comment type="caution">
    <text evidence="2">The sequence shown here is derived from an EMBL/GenBank/DDBJ whole genome shotgun (WGS) entry which is preliminary data.</text>
</comment>
<feature type="transmembrane region" description="Helical" evidence="1">
    <location>
        <begin position="43"/>
        <end position="61"/>
    </location>
</feature>
<dbReference type="AlphaFoldDB" id="A4B8V9"/>
<protein>
    <submittedName>
        <fullName evidence="2">Uncharacterized protein</fullName>
    </submittedName>
</protein>
<dbReference type="RefSeq" id="WP_008044453.1">
    <property type="nucleotide sequence ID" value="NZ_CH724151.1"/>
</dbReference>
<reference evidence="2 3" key="1">
    <citation type="submission" date="2006-02" db="EMBL/GenBank/DDBJ databases">
        <authorList>
            <person name="Pinhassi J."/>
            <person name="Pedros-Alio C."/>
            <person name="Ferriera S."/>
            <person name="Johnson J."/>
            <person name="Kravitz S."/>
            <person name="Halpern A."/>
            <person name="Remington K."/>
            <person name="Beeson K."/>
            <person name="Tran B."/>
            <person name="Rogers Y.-H."/>
            <person name="Friedman R."/>
            <person name="Venter J.C."/>
        </authorList>
    </citation>
    <scope>NUCLEOTIDE SEQUENCE [LARGE SCALE GENOMIC DNA]</scope>
    <source>
        <strain evidence="2 3">MED297</strain>
    </source>
</reference>
<keyword evidence="1" id="KW-1133">Transmembrane helix</keyword>
<organism evidence="2 3">
    <name type="scientific">Reinekea blandensis MED297</name>
    <dbReference type="NCBI Taxonomy" id="314283"/>
    <lineage>
        <taxon>Bacteria</taxon>
        <taxon>Pseudomonadati</taxon>
        <taxon>Pseudomonadota</taxon>
        <taxon>Gammaproteobacteria</taxon>
        <taxon>Oceanospirillales</taxon>
        <taxon>Saccharospirillaceae</taxon>
        <taxon>Reinekea</taxon>
    </lineage>
</organism>
<sequence>MSKFEYDESKFKKMFAQTIAVEACAAAILIVAAVLYGESYFGTLIYILVSLLSVVLLWDVLSFTSRVKNMKSSSLVINSSDLRFVGKKQFSLPFNDLNIKKVQRDKTGNVTLILLGTRFKQNLKIVGLKDMEKAYQKLQEVIQ</sequence>
<proteinExistence type="predicted"/>
<dbReference type="EMBL" id="AAOE01000001">
    <property type="protein sequence ID" value="EAR11060.1"/>
    <property type="molecule type" value="Genomic_DNA"/>
</dbReference>
<accession>A4B8V9</accession>
<dbReference type="Proteomes" id="UP000005953">
    <property type="component" value="Unassembled WGS sequence"/>
</dbReference>
<evidence type="ECO:0000313" key="2">
    <source>
        <dbReference type="EMBL" id="EAR11060.1"/>
    </source>
</evidence>
<keyword evidence="1" id="KW-0812">Transmembrane</keyword>
<dbReference type="STRING" id="314283.MED297_19272"/>
<evidence type="ECO:0000313" key="3">
    <source>
        <dbReference type="Proteomes" id="UP000005953"/>
    </source>
</evidence>
<dbReference type="HOGENOM" id="CLU_1804628_0_0_6"/>
<keyword evidence="3" id="KW-1185">Reference proteome</keyword>
<name>A4B8V9_9GAMM</name>